<evidence type="ECO:0000256" key="1">
    <source>
        <dbReference type="ARBA" id="ARBA00006484"/>
    </source>
</evidence>
<keyword evidence="2" id="KW-0521">NADP</keyword>
<evidence type="ECO:0000313" key="5">
    <source>
        <dbReference type="EMBL" id="PMD48135.1"/>
    </source>
</evidence>
<accession>A0A2J6SBK3</accession>
<dbReference type="CDD" id="cd05233">
    <property type="entry name" value="SDR_c"/>
    <property type="match status" value="1"/>
</dbReference>
<evidence type="ECO:0000313" key="6">
    <source>
        <dbReference type="Proteomes" id="UP000235786"/>
    </source>
</evidence>
<dbReference type="Proteomes" id="UP000235786">
    <property type="component" value="Unassembled WGS sequence"/>
</dbReference>
<comment type="similarity">
    <text evidence="1">Belongs to the short-chain dehydrogenases/reductases (SDR) family.</text>
</comment>
<proteinExistence type="inferred from homology"/>
<dbReference type="FunFam" id="3.40.50.720:FF:000374">
    <property type="entry name" value="3-oxoacyl-(Acyl-carrier-protein) reductase"/>
    <property type="match status" value="1"/>
</dbReference>
<reference evidence="5 6" key="1">
    <citation type="submission" date="2016-04" db="EMBL/GenBank/DDBJ databases">
        <title>A degradative enzymes factory behind the ericoid mycorrhizal symbiosis.</title>
        <authorList>
            <consortium name="DOE Joint Genome Institute"/>
            <person name="Martino E."/>
            <person name="Morin E."/>
            <person name="Grelet G."/>
            <person name="Kuo A."/>
            <person name="Kohler A."/>
            <person name="Daghino S."/>
            <person name="Barry K."/>
            <person name="Choi C."/>
            <person name="Cichocki N."/>
            <person name="Clum A."/>
            <person name="Copeland A."/>
            <person name="Hainaut M."/>
            <person name="Haridas S."/>
            <person name="Labutti K."/>
            <person name="Lindquist E."/>
            <person name="Lipzen A."/>
            <person name="Khouja H.-R."/>
            <person name="Murat C."/>
            <person name="Ohm R."/>
            <person name="Olson A."/>
            <person name="Spatafora J."/>
            <person name="Veneault-Fourrey C."/>
            <person name="Henrissat B."/>
            <person name="Grigoriev I."/>
            <person name="Martin F."/>
            <person name="Perotto S."/>
        </authorList>
    </citation>
    <scope>NUCLEOTIDE SEQUENCE [LARGE SCALE GENOMIC DNA]</scope>
    <source>
        <strain evidence="5 6">F</strain>
    </source>
</reference>
<dbReference type="STRING" id="1149755.A0A2J6SBK3"/>
<dbReference type="GO" id="GO:0016616">
    <property type="term" value="F:oxidoreductase activity, acting on the CH-OH group of donors, NAD or NADP as acceptor"/>
    <property type="evidence" value="ECO:0007669"/>
    <property type="project" value="TreeGrafter"/>
</dbReference>
<gene>
    <name evidence="5" type="ORF">L207DRAFT_410420</name>
</gene>
<dbReference type="Pfam" id="PF13561">
    <property type="entry name" value="adh_short_C2"/>
    <property type="match status" value="1"/>
</dbReference>
<dbReference type="SUPFAM" id="SSF51735">
    <property type="entry name" value="NAD(P)-binding Rossmann-fold domains"/>
    <property type="match status" value="1"/>
</dbReference>
<dbReference type="PRINTS" id="PR00081">
    <property type="entry name" value="GDHRDH"/>
</dbReference>
<evidence type="ECO:0000256" key="3">
    <source>
        <dbReference type="ARBA" id="ARBA00023002"/>
    </source>
</evidence>
<dbReference type="OrthoDB" id="47007at2759"/>
<keyword evidence="3" id="KW-0560">Oxidoreductase</keyword>
<dbReference type="GO" id="GO:0048038">
    <property type="term" value="F:quinone binding"/>
    <property type="evidence" value="ECO:0007669"/>
    <property type="project" value="TreeGrafter"/>
</dbReference>
<dbReference type="PROSITE" id="PS00061">
    <property type="entry name" value="ADH_SHORT"/>
    <property type="match status" value="1"/>
</dbReference>
<dbReference type="PANTHER" id="PTHR42760:SF76">
    <property type="entry name" value="CHAIN OXIDOREDUCTASE_DEHYDROGENASE, PUTATIVE-RELATED"/>
    <property type="match status" value="1"/>
</dbReference>
<keyword evidence="6" id="KW-1185">Reference proteome</keyword>
<sequence>LPLEGKTALVTGGNRGIGAGIAYELAKRGADIIITHRSGGSLELSNRISALAHKPRLFDITGDLSSPDSPALIISTAIQWLKNYTSSPKIDILVNNAGVKLVKPLGEITPQDFATVYDVNVRGTLLLTQAVLPLLPPRGRIINISSVGSRVGFAGLGLYCSSKAAIEGLTRCWAAELGGNGTTVNAVSPGPVESEMLRNIPREIVEGQKRETPLEKRVGTVEEVAGVVAWLAGEDGRWVTGQTISASGGWAMY</sequence>
<dbReference type="InterPro" id="IPR002347">
    <property type="entry name" value="SDR_fam"/>
</dbReference>
<dbReference type="SMART" id="SM00822">
    <property type="entry name" value="PKS_KR"/>
    <property type="match status" value="1"/>
</dbReference>
<dbReference type="Gene3D" id="3.40.50.720">
    <property type="entry name" value="NAD(P)-binding Rossmann-like Domain"/>
    <property type="match status" value="1"/>
</dbReference>
<dbReference type="PRINTS" id="PR00080">
    <property type="entry name" value="SDRFAMILY"/>
</dbReference>
<feature type="non-terminal residue" evidence="5">
    <location>
        <position position="253"/>
    </location>
</feature>
<dbReference type="EMBL" id="KZ613937">
    <property type="protein sequence ID" value="PMD48135.1"/>
    <property type="molecule type" value="Genomic_DNA"/>
</dbReference>
<dbReference type="PANTHER" id="PTHR42760">
    <property type="entry name" value="SHORT-CHAIN DEHYDROGENASES/REDUCTASES FAMILY MEMBER"/>
    <property type="match status" value="1"/>
</dbReference>
<name>A0A2J6SBK3_HYAVF</name>
<dbReference type="InterPro" id="IPR036291">
    <property type="entry name" value="NAD(P)-bd_dom_sf"/>
</dbReference>
<dbReference type="InterPro" id="IPR057326">
    <property type="entry name" value="KR_dom"/>
</dbReference>
<protein>
    <submittedName>
        <fullName evidence="5">3-ketoacyl-acyl carrier protein reductase</fullName>
    </submittedName>
</protein>
<evidence type="ECO:0000259" key="4">
    <source>
        <dbReference type="SMART" id="SM00822"/>
    </source>
</evidence>
<organism evidence="5 6">
    <name type="scientific">Hyaloscypha variabilis (strain UAMH 11265 / GT02V1 / F)</name>
    <name type="common">Meliniomyces variabilis</name>
    <dbReference type="NCBI Taxonomy" id="1149755"/>
    <lineage>
        <taxon>Eukaryota</taxon>
        <taxon>Fungi</taxon>
        <taxon>Dikarya</taxon>
        <taxon>Ascomycota</taxon>
        <taxon>Pezizomycotina</taxon>
        <taxon>Leotiomycetes</taxon>
        <taxon>Helotiales</taxon>
        <taxon>Hyaloscyphaceae</taxon>
        <taxon>Hyaloscypha</taxon>
        <taxon>Hyaloscypha variabilis</taxon>
    </lineage>
</organism>
<dbReference type="InterPro" id="IPR020904">
    <property type="entry name" value="Sc_DH/Rdtase_CS"/>
</dbReference>
<dbReference type="AlphaFoldDB" id="A0A2J6SBK3"/>
<feature type="non-terminal residue" evidence="5">
    <location>
        <position position="1"/>
    </location>
</feature>
<feature type="domain" description="Ketoreductase" evidence="4">
    <location>
        <begin position="6"/>
        <end position="190"/>
    </location>
</feature>
<dbReference type="GO" id="GO:0006633">
    <property type="term" value="P:fatty acid biosynthetic process"/>
    <property type="evidence" value="ECO:0007669"/>
    <property type="project" value="TreeGrafter"/>
</dbReference>
<evidence type="ECO:0000256" key="2">
    <source>
        <dbReference type="ARBA" id="ARBA00022857"/>
    </source>
</evidence>